<gene>
    <name evidence="3" type="ORF">GRB80_05345</name>
</gene>
<feature type="domain" description="Putative regulatory protein FmdB zinc ribbon" evidence="2">
    <location>
        <begin position="1"/>
        <end position="41"/>
    </location>
</feature>
<reference evidence="3 4" key="1">
    <citation type="submission" date="2019-12" db="EMBL/GenBank/DDBJ databases">
        <title>Draft genome sequencing of Halomonas icarensis D1-1.</title>
        <authorList>
            <person name="Pandiyan K."/>
            <person name="Kushwaha P."/>
            <person name="Gowdham M."/>
            <person name="Chakdar H."/>
            <person name="Singh A."/>
            <person name="Kumar M."/>
            <person name="Saxena A.K."/>
        </authorList>
    </citation>
    <scope>NUCLEOTIDE SEQUENCE [LARGE SCALE GENOMIC DNA]</scope>
    <source>
        <strain evidence="3 4">D1-1</strain>
    </source>
</reference>
<dbReference type="Proteomes" id="UP000448235">
    <property type="component" value="Unassembled WGS sequence"/>
</dbReference>
<keyword evidence="4" id="KW-1185">Reference proteome</keyword>
<dbReference type="NCBIfam" id="TIGR02605">
    <property type="entry name" value="CxxC_CxxC_SSSS"/>
    <property type="match status" value="1"/>
</dbReference>
<dbReference type="AlphaFoldDB" id="A0A7X4VXY4"/>
<feature type="region of interest" description="Disordered" evidence="1">
    <location>
        <begin position="59"/>
        <end position="99"/>
    </location>
</feature>
<dbReference type="Pfam" id="PF09723">
    <property type="entry name" value="Zn_ribbon_8"/>
    <property type="match status" value="1"/>
</dbReference>
<proteinExistence type="predicted"/>
<comment type="caution">
    <text evidence="3">The sequence shown here is derived from an EMBL/GenBank/DDBJ whole genome shotgun (WGS) entry which is preliminary data.</text>
</comment>
<dbReference type="EMBL" id="WUTS01000001">
    <property type="protein sequence ID" value="NAW12265.1"/>
    <property type="molecule type" value="Genomic_DNA"/>
</dbReference>
<dbReference type="SMART" id="SM00834">
    <property type="entry name" value="CxxC_CXXC_SSSS"/>
    <property type="match status" value="1"/>
</dbReference>
<evidence type="ECO:0000256" key="1">
    <source>
        <dbReference type="SAM" id="MobiDB-lite"/>
    </source>
</evidence>
<feature type="compositionally biased region" description="Basic and acidic residues" evidence="1">
    <location>
        <begin position="59"/>
        <end position="87"/>
    </location>
</feature>
<evidence type="ECO:0000313" key="4">
    <source>
        <dbReference type="Proteomes" id="UP000448235"/>
    </source>
</evidence>
<protein>
    <submittedName>
        <fullName evidence="3">Zinc ribbon domain-containing protein</fullName>
    </submittedName>
</protein>
<evidence type="ECO:0000259" key="2">
    <source>
        <dbReference type="SMART" id="SM00834"/>
    </source>
</evidence>
<organism evidence="3 4">
    <name type="scientific">Halomonas icarae</name>
    <dbReference type="NCBI Taxonomy" id="2691040"/>
    <lineage>
        <taxon>Bacteria</taxon>
        <taxon>Pseudomonadati</taxon>
        <taxon>Pseudomonadota</taxon>
        <taxon>Gammaproteobacteria</taxon>
        <taxon>Oceanospirillales</taxon>
        <taxon>Halomonadaceae</taxon>
        <taxon>Halomonas</taxon>
    </lineage>
</organism>
<sequence>MPIYEFHCCKCGPFEALVSMGQRETPKPCPGCGEAATRRVSAPRLALMPSALRQAHVINERSAHEPRSQHGCRHDHANASMGRDTRPRAGRGRPWMLGH</sequence>
<evidence type="ECO:0000313" key="3">
    <source>
        <dbReference type="EMBL" id="NAW12265.1"/>
    </source>
</evidence>
<dbReference type="InterPro" id="IPR013429">
    <property type="entry name" value="Regulatory_FmdB_Zinc_ribbon"/>
</dbReference>
<name>A0A7X4VXY4_9GAMM</name>
<accession>A0A7X4VXY4</accession>
<dbReference type="RefSeq" id="WP_161422789.1">
    <property type="nucleotide sequence ID" value="NZ_JARWMY010000006.1"/>
</dbReference>